<gene>
    <name evidence="2" type="ORF">AB0H72_32990</name>
</gene>
<accession>A0ABV3FJ36</accession>
<name>A0ABV3FJ36_9NOCA</name>
<proteinExistence type="predicted"/>
<reference evidence="2 3" key="1">
    <citation type="submission" date="2024-06" db="EMBL/GenBank/DDBJ databases">
        <title>The Natural Products Discovery Center: Release of the First 8490 Sequenced Strains for Exploring Actinobacteria Biosynthetic Diversity.</title>
        <authorList>
            <person name="Kalkreuter E."/>
            <person name="Kautsar S.A."/>
            <person name="Yang D."/>
            <person name="Bader C.D."/>
            <person name="Teijaro C.N."/>
            <person name="Fluegel L."/>
            <person name="Davis C.M."/>
            <person name="Simpson J.R."/>
            <person name="Lauterbach L."/>
            <person name="Steele A.D."/>
            <person name="Gui C."/>
            <person name="Meng S."/>
            <person name="Li G."/>
            <person name="Viehrig K."/>
            <person name="Ye F."/>
            <person name="Su P."/>
            <person name="Kiefer A.F."/>
            <person name="Nichols A."/>
            <person name="Cepeda A.J."/>
            <person name="Yan W."/>
            <person name="Fan B."/>
            <person name="Jiang Y."/>
            <person name="Adhikari A."/>
            <person name="Zheng C.-J."/>
            <person name="Schuster L."/>
            <person name="Cowan T.M."/>
            <person name="Smanski M.J."/>
            <person name="Chevrette M.G."/>
            <person name="De Carvalho L.P.S."/>
            <person name="Shen B."/>
        </authorList>
    </citation>
    <scope>NUCLEOTIDE SEQUENCE [LARGE SCALE GENOMIC DNA]</scope>
    <source>
        <strain evidence="2 3">NPDC050671</strain>
    </source>
</reference>
<protein>
    <recommendedName>
        <fullName evidence="4">Lsr2 protein</fullName>
    </recommendedName>
</protein>
<sequence>MSRLTCYVYVTDDTGSVHGFGPDSVVPDWARKKITNPHVWDSATEQPEPVAVVVGAGGGGGEGKNITVESADGPPPQGGTGATRQRWADYASSKGVEVRGDWKREDIIAACEKAGVPV</sequence>
<dbReference type="RefSeq" id="WP_357987180.1">
    <property type="nucleotide sequence ID" value="NZ_JBFAIH010000031.1"/>
</dbReference>
<evidence type="ECO:0008006" key="4">
    <source>
        <dbReference type="Google" id="ProtNLM"/>
    </source>
</evidence>
<feature type="region of interest" description="Disordered" evidence="1">
    <location>
        <begin position="53"/>
        <end position="86"/>
    </location>
</feature>
<evidence type="ECO:0000313" key="3">
    <source>
        <dbReference type="Proteomes" id="UP001551658"/>
    </source>
</evidence>
<dbReference type="EMBL" id="JBFAIH010000031">
    <property type="protein sequence ID" value="MEV0367513.1"/>
    <property type="molecule type" value="Genomic_DNA"/>
</dbReference>
<organism evidence="2 3">
    <name type="scientific">Nocardia fusca</name>
    <dbReference type="NCBI Taxonomy" id="941183"/>
    <lineage>
        <taxon>Bacteria</taxon>
        <taxon>Bacillati</taxon>
        <taxon>Actinomycetota</taxon>
        <taxon>Actinomycetes</taxon>
        <taxon>Mycobacteriales</taxon>
        <taxon>Nocardiaceae</taxon>
        <taxon>Nocardia</taxon>
    </lineage>
</organism>
<evidence type="ECO:0000313" key="2">
    <source>
        <dbReference type="EMBL" id="MEV0367513.1"/>
    </source>
</evidence>
<comment type="caution">
    <text evidence="2">The sequence shown here is derived from an EMBL/GenBank/DDBJ whole genome shotgun (WGS) entry which is preliminary data.</text>
</comment>
<keyword evidence="3" id="KW-1185">Reference proteome</keyword>
<evidence type="ECO:0000256" key="1">
    <source>
        <dbReference type="SAM" id="MobiDB-lite"/>
    </source>
</evidence>
<dbReference type="Proteomes" id="UP001551658">
    <property type="component" value="Unassembled WGS sequence"/>
</dbReference>